<proteinExistence type="predicted"/>
<accession>A0A9N9E1M0</accession>
<dbReference type="EMBL" id="CAJVPY010006104">
    <property type="protein sequence ID" value="CAG8656348.1"/>
    <property type="molecule type" value="Genomic_DNA"/>
</dbReference>
<feature type="non-terminal residue" evidence="1">
    <location>
        <position position="1"/>
    </location>
</feature>
<protein>
    <submittedName>
        <fullName evidence="1">6993_t:CDS:1</fullName>
    </submittedName>
</protein>
<evidence type="ECO:0000313" key="2">
    <source>
        <dbReference type="Proteomes" id="UP000789405"/>
    </source>
</evidence>
<comment type="caution">
    <text evidence="1">The sequence shown here is derived from an EMBL/GenBank/DDBJ whole genome shotgun (WGS) entry which is preliminary data.</text>
</comment>
<evidence type="ECO:0000313" key="1">
    <source>
        <dbReference type="EMBL" id="CAG8656348.1"/>
    </source>
</evidence>
<dbReference type="AlphaFoldDB" id="A0A9N9E1M0"/>
<name>A0A9N9E1M0_9GLOM</name>
<organism evidence="1 2">
    <name type="scientific">Dentiscutata erythropus</name>
    <dbReference type="NCBI Taxonomy" id="1348616"/>
    <lineage>
        <taxon>Eukaryota</taxon>
        <taxon>Fungi</taxon>
        <taxon>Fungi incertae sedis</taxon>
        <taxon>Mucoromycota</taxon>
        <taxon>Glomeromycotina</taxon>
        <taxon>Glomeromycetes</taxon>
        <taxon>Diversisporales</taxon>
        <taxon>Gigasporaceae</taxon>
        <taxon>Dentiscutata</taxon>
    </lineage>
</organism>
<sequence>NGAEFIANIIKKLCSLWKPINIKTIYGKPHLSESQASIKKDTYFLKDKLSK</sequence>
<reference evidence="1" key="1">
    <citation type="submission" date="2021-06" db="EMBL/GenBank/DDBJ databases">
        <authorList>
            <person name="Kallberg Y."/>
            <person name="Tangrot J."/>
            <person name="Rosling A."/>
        </authorList>
    </citation>
    <scope>NUCLEOTIDE SEQUENCE</scope>
    <source>
        <strain evidence="1">MA453B</strain>
    </source>
</reference>
<gene>
    <name evidence="1" type="ORF">DERYTH_LOCUS10465</name>
</gene>
<dbReference type="Proteomes" id="UP000789405">
    <property type="component" value="Unassembled WGS sequence"/>
</dbReference>
<keyword evidence="2" id="KW-1185">Reference proteome</keyword>